<dbReference type="Pfam" id="PF05686">
    <property type="entry name" value="Glyco_transf_90"/>
    <property type="match status" value="1"/>
</dbReference>
<dbReference type="InterPro" id="IPR006598">
    <property type="entry name" value="CAP10"/>
</dbReference>
<dbReference type="PANTHER" id="PTHR12203:SF107">
    <property type="entry name" value="GLYCOSYL TRANSFERASE CAP10 DOMAIN-CONTAINING PROTEIN"/>
    <property type="match status" value="1"/>
</dbReference>
<dbReference type="EMBL" id="BMAR01000002">
    <property type="protein sequence ID" value="GFR41572.1"/>
    <property type="molecule type" value="Genomic_DNA"/>
</dbReference>
<accession>A0AAD3HHZ8</accession>
<dbReference type="Proteomes" id="UP001054857">
    <property type="component" value="Unassembled WGS sequence"/>
</dbReference>
<feature type="non-terminal residue" evidence="3">
    <location>
        <position position="1"/>
    </location>
</feature>
<feature type="compositionally biased region" description="Pro residues" evidence="1">
    <location>
        <begin position="91"/>
        <end position="105"/>
    </location>
</feature>
<name>A0AAD3HHZ8_9CHLO</name>
<evidence type="ECO:0000313" key="4">
    <source>
        <dbReference type="Proteomes" id="UP001054857"/>
    </source>
</evidence>
<proteinExistence type="predicted"/>
<keyword evidence="4" id="KW-1185">Reference proteome</keyword>
<evidence type="ECO:0000313" key="3">
    <source>
        <dbReference type="EMBL" id="GFR41572.1"/>
    </source>
</evidence>
<evidence type="ECO:0000256" key="1">
    <source>
        <dbReference type="SAM" id="MobiDB-lite"/>
    </source>
</evidence>
<dbReference type="PANTHER" id="PTHR12203">
    <property type="entry name" value="KDEL LYS-ASP-GLU-LEU CONTAINING - RELATED"/>
    <property type="match status" value="1"/>
</dbReference>
<protein>
    <recommendedName>
        <fullName evidence="2">Glycosyl transferase CAP10 domain-containing protein</fullName>
    </recommendedName>
</protein>
<dbReference type="AlphaFoldDB" id="A0AAD3HHZ8"/>
<feature type="region of interest" description="Disordered" evidence="1">
    <location>
        <begin position="65"/>
        <end position="105"/>
    </location>
</feature>
<organism evidence="3 4">
    <name type="scientific">Astrephomene gubernaculifera</name>
    <dbReference type="NCBI Taxonomy" id="47775"/>
    <lineage>
        <taxon>Eukaryota</taxon>
        <taxon>Viridiplantae</taxon>
        <taxon>Chlorophyta</taxon>
        <taxon>core chlorophytes</taxon>
        <taxon>Chlorophyceae</taxon>
        <taxon>CS clade</taxon>
        <taxon>Chlamydomonadales</taxon>
        <taxon>Astrephomenaceae</taxon>
        <taxon>Astrephomene</taxon>
    </lineage>
</organism>
<feature type="domain" description="Glycosyl transferase CAP10" evidence="2">
    <location>
        <begin position="3"/>
        <end position="45"/>
    </location>
</feature>
<dbReference type="InterPro" id="IPR051091">
    <property type="entry name" value="O-Glucosyltr/Glycosyltrsf_90"/>
</dbReference>
<sequence length="156" mass="16727">SGGLTYSASLKYKLACGAVVIVFQGRYSEFYYPALQPGTHLLSFPEAPRDQLLSHIAPRIKAAITRLETSPPPPQQQKHADTSPPQHGDTSPPPPASPLPPPASTPPHLALAAREFAVRQLSEAALGCYWYKALLAYGGLYFAESGAHVPKEVQLG</sequence>
<gene>
    <name evidence="3" type="ORF">Agub_g2292</name>
</gene>
<comment type="caution">
    <text evidence="3">The sequence shown here is derived from an EMBL/GenBank/DDBJ whole genome shotgun (WGS) entry which is preliminary data.</text>
</comment>
<evidence type="ECO:0000259" key="2">
    <source>
        <dbReference type="Pfam" id="PF05686"/>
    </source>
</evidence>
<reference evidence="3 4" key="1">
    <citation type="journal article" date="2021" name="Sci. Rep.">
        <title>Genome sequencing of the multicellular alga Astrephomene provides insights into convergent evolution of germ-soma differentiation.</title>
        <authorList>
            <person name="Yamashita S."/>
            <person name="Yamamoto K."/>
            <person name="Matsuzaki R."/>
            <person name="Suzuki S."/>
            <person name="Yamaguchi H."/>
            <person name="Hirooka S."/>
            <person name="Minakuchi Y."/>
            <person name="Miyagishima S."/>
            <person name="Kawachi M."/>
            <person name="Toyoda A."/>
            <person name="Nozaki H."/>
        </authorList>
    </citation>
    <scope>NUCLEOTIDE SEQUENCE [LARGE SCALE GENOMIC DNA]</scope>
    <source>
        <strain evidence="3 4">NIES-4017</strain>
    </source>
</reference>